<protein>
    <recommendedName>
        <fullName evidence="3">BAG domain-containing protein</fullName>
    </recommendedName>
</protein>
<evidence type="ECO:0000313" key="5">
    <source>
        <dbReference type="Proteomes" id="UP000054988"/>
    </source>
</evidence>
<feature type="coiled-coil region" evidence="1">
    <location>
        <begin position="30"/>
        <end position="57"/>
    </location>
</feature>
<feature type="coiled-coil region" evidence="1">
    <location>
        <begin position="109"/>
        <end position="185"/>
    </location>
</feature>
<accession>A0A0W0G6K4</accession>
<dbReference type="Gene3D" id="1.20.58.120">
    <property type="entry name" value="BAG domain"/>
    <property type="match status" value="1"/>
</dbReference>
<organism evidence="4 5">
    <name type="scientific">Moniliophthora roreri</name>
    <name type="common">Frosty pod rot fungus</name>
    <name type="synonym">Monilia roreri</name>
    <dbReference type="NCBI Taxonomy" id="221103"/>
    <lineage>
        <taxon>Eukaryota</taxon>
        <taxon>Fungi</taxon>
        <taxon>Dikarya</taxon>
        <taxon>Basidiomycota</taxon>
        <taxon>Agaricomycotina</taxon>
        <taxon>Agaricomycetes</taxon>
        <taxon>Agaricomycetidae</taxon>
        <taxon>Agaricales</taxon>
        <taxon>Marasmiineae</taxon>
        <taxon>Marasmiaceae</taxon>
        <taxon>Moniliophthora</taxon>
    </lineage>
</organism>
<dbReference type="EMBL" id="LATX01000971">
    <property type="protein sequence ID" value="KTB44212.1"/>
    <property type="molecule type" value="Genomic_DNA"/>
</dbReference>
<feature type="region of interest" description="Disordered" evidence="2">
    <location>
        <begin position="673"/>
        <end position="837"/>
    </location>
</feature>
<sequence length="837" mass="91884">MLSALRYPYHYSNQSHGYPTQISPRGRYLAALAEARAAEEELIAEEIQREEELAEELALKRRLEEIHASRRYSGRTSSYHSRLGGFEINDVSPYDRQLYGHAYPTEDRLTRLRRELEEEDLRAARQRKQERETEALIRKEMREAEIVALRRKEEENRLALIRHQREQEEKRLLELQRAQKVAEAQRSTVTPLCNRFYSNPARRVERDHLASVGLNTLLKHIAGPQLEPDVVLRPSVRSQPPTSTPRGEKKLPAATATDTESLENFLKLVFGASSETLRNQKNQAVPASTIKPVITPDTNKATDSESAFNPEDFFKLVFGLGSKVMKAPQQSGTSSTYASSSKVDIPVSGSPKGTLPAQSDIKMANPSPQRPASPSTTLKDQLEARLNNDHQTEIRDTIQAILASLQDAATYEQAAVSKAMASSSSSASSAAGSSSKGKEKAAESQPKSESEATSMDVLKSMDTVRSIEAAFSALRQDFTFPSQLDFTPPSSRPSSPTSDTLTAKLAYTSRNHPVRYYEQSLSGLLAQLDGVESFGSAEVRLKRKEVVERVEGAIEELEREVEGRWRSRVAKEEKANVVVEKAATSESDAPQLVVVEKTQGEEESSESKPSEVVASELGTQQAVVVEAASEDVKEEIIESTTVPAQKNDAEANVMLSRSTEVSTNDTIPEVDEAVSQNTVDGNTSQPVDQTSEEVPLNYIAVSSEPTEDVSHLSNGSEEVVTKSRDSDTLVTNEGSHLPVVDEPPSQTITSSYPPATPSYPPSLSALYTPAVSSSSSVVTIRPYDVDAETASTPSEEDQDDAQESDSFPLSERTVESKPRPAAKNEEDVGSDWSEVEA</sequence>
<feature type="compositionally biased region" description="Basic and acidic residues" evidence="2">
    <location>
        <begin position="436"/>
        <end position="450"/>
    </location>
</feature>
<feature type="compositionally biased region" description="Low complexity" evidence="2">
    <location>
        <begin position="421"/>
        <end position="435"/>
    </location>
</feature>
<name>A0A0W0G6K4_MONRR</name>
<dbReference type="AlphaFoldDB" id="A0A0W0G6K4"/>
<feature type="compositionally biased region" description="Polar residues" evidence="2">
    <location>
        <begin position="366"/>
        <end position="377"/>
    </location>
</feature>
<evidence type="ECO:0000256" key="2">
    <source>
        <dbReference type="SAM" id="MobiDB-lite"/>
    </source>
</evidence>
<comment type="caution">
    <text evidence="4">The sequence shown here is derived from an EMBL/GenBank/DDBJ whole genome shotgun (WGS) entry which is preliminary data.</text>
</comment>
<feature type="domain" description="BAG" evidence="3">
    <location>
        <begin position="521"/>
        <end position="561"/>
    </location>
</feature>
<proteinExistence type="predicted"/>
<feature type="region of interest" description="Disordered" evidence="2">
    <location>
        <begin position="580"/>
        <end position="616"/>
    </location>
</feature>
<feature type="compositionally biased region" description="Acidic residues" evidence="2">
    <location>
        <begin position="827"/>
        <end position="837"/>
    </location>
</feature>
<feature type="region of interest" description="Disordered" evidence="2">
    <location>
        <begin position="233"/>
        <end position="257"/>
    </location>
</feature>
<feature type="compositionally biased region" description="Low complexity" evidence="2">
    <location>
        <begin position="761"/>
        <end position="778"/>
    </location>
</feature>
<evidence type="ECO:0000313" key="4">
    <source>
        <dbReference type="EMBL" id="KTB44212.1"/>
    </source>
</evidence>
<feature type="compositionally biased region" description="Polar residues" evidence="2">
    <location>
        <begin position="674"/>
        <end position="689"/>
    </location>
</feature>
<reference evidence="4 5" key="1">
    <citation type="submission" date="2015-12" db="EMBL/GenBank/DDBJ databases">
        <title>Draft genome sequence of Moniliophthora roreri, the causal agent of frosty pod rot of cacao.</title>
        <authorList>
            <person name="Aime M.C."/>
            <person name="Diaz-Valderrama J.R."/>
            <person name="Kijpornyongpan T."/>
            <person name="Phillips-Mora W."/>
        </authorList>
    </citation>
    <scope>NUCLEOTIDE SEQUENCE [LARGE SCALE GENOMIC DNA]</scope>
    <source>
        <strain evidence="4 5">MCA 2952</strain>
    </source>
</reference>
<feature type="compositionally biased region" description="Basic and acidic residues" evidence="2">
    <location>
        <begin position="812"/>
        <end position="826"/>
    </location>
</feature>
<dbReference type="Proteomes" id="UP000054988">
    <property type="component" value="Unassembled WGS sequence"/>
</dbReference>
<feature type="compositionally biased region" description="Polar residues" evidence="2">
    <location>
        <begin position="236"/>
        <end position="245"/>
    </location>
</feature>
<dbReference type="InterPro" id="IPR036533">
    <property type="entry name" value="BAG_dom_sf"/>
</dbReference>
<dbReference type="PROSITE" id="PS51035">
    <property type="entry name" value="BAG"/>
    <property type="match status" value="1"/>
</dbReference>
<evidence type="ECO:0000256" key="1">
    <source>
        <dbReference type="SAM" id="Coils"/>
    </source>
</evidence>
<dbReference type="SUPFAM" id="SSF63491">
    <property type="entry name" value="BAG domain"/>
    <property type="match status" value="1"/>
</dbReference>
<gene>
    <name evidence="4" type="ORF">WG66_3198</name>
</gene>
<keyword evidence="1" id="KW-0175">Coiled coil</keyword>
<feature type="compositionally biased region" description="Acidic residues" evidence="2">
    <location>
        <begin position="794"/>
        <end position="803"/>
    </location>
</feature>
<evidence type="ECO:0000259" key="3">
    <source>
        <dbReference type="PROSITE" id="PS51035"/>
    </source>
</evidence>
<dbReference type="Pfam" id="PF02179">
    <property type="entry name" value="BAG"/>
    <property type="match status" value="1"/>
</dbReference>
<feature type="region of interest" description="Disordered" evidence="2">
    <location>
        <begin position="421"/>
        <end position="455"/>
    </location>
</feature>
<feature type="region of interest" description="Disordered" evidence="2">
    <location>
        <begin position="328"/>
        <end position="377"/>
    </location>
</feature>
<feature type="compositionally biased region" description="Low complexity" evidence="2">
    <location>
        <begin position="331"/>
        <end position="341"/>
    </location>
</feature>
<dbReference type="GO" id="GO:0051087">
    <property type="term" value="F:protein-folding chaperone binding"/>
    <property type="evidence" value="ECO:0007669"/>
    <property type="project" value="InterPro"/>
</dbReference>
<dbReference type="InterPro" id="IPR003103">
    <property type="entry name" value="BAG_domain"/>
</dbReference>